<proteinExistence type="predicted"/>
<dbReference type="OrthoDB" id="10609217at2759"/>
<sequence length="113" mass="13044">MSEASEASGFEANESKASETTTKTKGPRYQVEFTDDGQATGQYRAKYATIVGQVEIDLPLIRKECTLHKLNKAWKQKKYELRQVYDKFSTDAERKRNVPSKVKKEEWEAFVDM</sequence>
<name>A0A835IEU4_9MAGN</name>
<organism evidence="2 3">
    <name type="scientific">Coptis chinensis</name>
    <dbReference type="NCBI Taxonomy" id="261450"/>
    <lineage>
        <taxon>Eukaryota</taxon>
        <taxon>Viridiplantae</taxon>
        <taxon>Streptophyta</taxon>
        <taxon>Embryophyta</taxon>
        <taxon>Tracheophyta</taxon>
        <taxon>Spermatophyta</taxon>
        <taxon>Magnoliopsida</taxon>
        <taxon>Ranunculales</taxon>
        <taxon>Ranunculaceae</taxon>
        <taxon>Coptidoideae</taxon>
        <taxon>Coptis</taxon>
    </lineage>
</organism>
<feature type="region of interest" description="Disordered" evidence="1">
    <location>
        <begin position="1"/>
        <end position="35"/>
    </location>
</feature>
<gene>
    <name evidence="2" type="ORF">IFM89_025187</name>
</gene>
<reference evidence="2 3" key="1">
    <citation type="submission" date="2020-10" db="EMBL/GenBank/DDBJ databases">
        <title>The Coptis chinensis genome and diversification of protoberbering-type alkaloids.</title>
        <authorList>
            <person name="Wang B."/>
            <person name="Shu S."/>
            <person name="Song C."/>
            <person name="Liu Y."/>
        </authorList>
    </citation>
    <scope>NUCLEOTIDE SEQUENCE [LARGE SCALE GENOMIC DNA]</scope>
    <source>
        <strain evidence="2">HL-2020</strain>
        <tissue evidence="2">Leaf</tissue>
    </source>
</reference>
<evidence type="ECO:0000256" key="1">
    <source>
        <dbReference type="SAM" id="MobiDB-lite"/>
    </source>
</evidence>
<keyword evidence="3" id="KW-1185">Reference proteome</keyword>
<comment type="caution">
    <text evidence="2">The sequence shown here is derived from an EMBL/GenBank/DDBJ whole genome shotgun (WGS) entry which is preliminary data.</text>
</comment>
<dbReference type="AlphaFoldDB" id="A0A835IEU4"/>
<evidence type="ECO:0000313" key="3">
    <source>
        <dbReference type="Proteomes" id="UP000631114"/>
    </source>
</evidence>
<dbReference type="EMBL" id="JADFTS010000003">
    <property type="protein sequence ID" value="KAF9615634.1"/>
    <property type="molecule type" value="Genomic_DNA"/>
</dbReference>
<protein>
    <submittedName>
        <fullName evidence="2">Uncharacterized protein</fullName>
    </submittedName>
</protein>
<accession>A0A835IEU4</accession>
<dbReference type="Proteomes" id="UP000631114">
    <property type="component" value="Unassembled WGS sequence"/>
</dbReference>
<evidence type="ECO:0000313" key="2">
    <source>
        <dbReference type="EMBL" id="KAF9615634.1"/>
    </source>
</evidence>